<keyword evidence="9" id="KW-0511">Multifunctional enzyme</keyword>
<keyword evidence="2" id="KW-0548">Nucleotidyltransferase</keyword>
<name>A0A7K6YGQ5_ALCTO</name>
<dbReference type="InterPro" id="IPR012337">
    <property type="entry name" value="RNaseH-like_sf"/>
</dbReference>
<feature type="non-terminal residue" evidence="12">
    <location>
        <position position="1"/>
    </location>
</feature>
<evidence type="ECO:0000256" key="1">
    <source>
        <dbReference type="ARBA" id="ARBA00022679"/>
    </source>
</evidence>
<keyword evidence="13" id="KW-1185">Reference proteome</keyword>
<dbReference type="InterPro" id="IPR017856">
    <property type="entry name" value="Integrase-like_N"/>
</dbReference>
<dbReference type="EMBL" id="VZSD01004304">
    <property type="protein sequence ID" value="NWX70646.1"/>
    <property type="molecule type" value="Genomic_DNA"/>
</dbReference>
<evidence type="ECO:0000256" key="3">
    <source>
        <dbReference type="ARBA" id="ARBA00022722"/>
    </source>
</evidence>
<keyword evidence="10" id="KW-0863">Zinc-finger</keyword>
<dbReference type="SUPFAM" id="SSF53098">
    <property type="entry name" value="Ribonuclease H-like"/>
    <property type="match status" value="1"/>
</dbReference>
<dbReference type="PROSITE" id="PS50876">
    <property type="entry name" value="ZF_INTEGRASE"/>
    <property type="match status" value="1"/>
</dbReference>
<keyword evidence="7" id="KW-0862">Zinc</keyword>
<keyword evidence="5" id="KW-0255">Endonuclease</keyword>
<dbReference type="SUPFAM" id="SSF46919">
    <property type="entry name" value="N-terminal Zn binding domain of HIV integrase"/>
    <property type="match status" value="1"/>
</dbReference>
<dbReference type="Gene3D" id="1.10.10.200">
    <property type="match status" value="1"/>
</dbReference>
<dbReference type="Gene3D" id="3.30.420.10">
    <property type="entry name" value="Ribonuclease H-like superfamily/Ribonuclease H"/>
    <property type="match status" value="1"/>
</dbReference>
<dbReference type="Pfam" id="PF02022">
    <property type="entry name" value="Integrase_Zn"/>
    <property type="match status" value="1"/>
</dbReference>
<evidence type="ECO:0000256" key="4">
    <source>
        <dbReference type="ARBA" id="ARBA00022723"/>
    </source>
</evidence>
<feature type="domain" description="Integrase-type" evidence="11">
    <location>
        <begin position="18"/>
        <end position="59"/>
    </location>
</feature>
<dbReference type="GO" id="GO:0003964">
    <property type="term" value="F:RNA-directed DNA polymerase activity"/>
    <property type="evidence" value="ECO:0007669"/>
    <property type="project" value="UniProtKB-KW"/>
</dbReference>
<dbReference type="GO" id="GO:0035613">
    <property type="term" value="F:RNA stem-loop binding"/>
    <property type="evidence" value="ECO:0007669"/>
    <property type="project" value="TreeGrafter"/>
</dbReference>
<dbReference type="PANTHER" id="PTHR41694:SF4">
    <property type="entry name" value="ENDOGENOUS RETROVIRUS GROUP K MEMBER 10 POL PROTEIN-RELATED"/>
    <property type="match status" value="1"/>
</dbReference>
<evidence type="ECO:0000256" key="6">
    <source>
        <dbReference type="ARBA" id="ARBA00022801"/>
    </source>
</evidence>
<comment type="caution">
    <text evidence="12">The sequence shown here is derived from an EMBL/GenBank/DDBJ whole genome shotgun (WGS) entry which is preliminary data.</text>
</comment>
<evidence type="ECO:0000256" key="7">
    <source>
        <dbReference type="ARBA" id="ARBA00022833"/>
    </source>
</evidence>
<evidence type="ECO:0000313" key="12">
    <source>
        <dbReference type="EMBL" id="NWX70646.1"/>
    </source>
</evidence>
<dbReference type="AlphaFoldDB" id="A0A7K6YGQ5"/>
<keyword evidence="6" id="KW-0378">Hydrolase</keyword>
<dbReference type="GO" id="GO:0004519">
    <property type="term" value="F:endonuclease activity"/>
    <property type="evidence" value="ECO:0007669"/>
    <property type="project" value="UniProtKB-KW"/>
</dbReference>
<dbReference type="InterPro" id="IPR003308">
    <property type="entry name" value="Integrase_Zn-bd_dom_N"/>
</dbReference>
<accession>A0A7K6YGQ5</accession>
<organism evidence="12 13">
    <name type="scientific">Alca torda</name>
    <name type="common">Razorbill</name>
    <dbReference type="NCBI Taxonomy" id="28689"/>
    <lineage>
        <taxon>Eukaryota</taxon>
        <taxon>Metazoa</taxon>
        <taxon>Chordata</taxon>
        <taxon>Craniata</taxon>
        <taxon>Vertebrata</taxon>
        <taxon>Euteleostomi</taxon>
        <taxon>Archelosauria</taxon>
        <taxon>Archosauria</taxon>
        <taxon>Dinosauria</taxon>
        <taxon>Saurischia</taxon>
        <taxon>Theropoda</taxon>
        <taxon>Coelurosauria</taxon>
        <taxon>Aves</taxon>
        <taxon>Neognathae</taxon>
        <taxon>Neoaves</taxon>
        <taxon>Charadriiformes</taxon>
        <taxon>Alcidae</taxon>
        <taxon>Alca</taxon>
    </lineage>
</organism>
<evidence type="ECO:0000256" key="9">
    <source>
        <dbReference type="ARBA" id="ARBA00023268"/>
    </source>
</evidence>
<keyword evidence="1" id="KW-0808">Transferase</keyword>
<evidence type="ECO:0000256" key="2">
    <source>
        <dbReference type="ARBA" id="ARBA00022695"/>
    </source>
</evidence>
<dbReference type="Proteomes" id="UP000536033">
    <property type="component" value="Unassembled WGS sequence"/>
</dbReference>
<feature type="non-terminal residue" evidence="12">
    <location>
        <position position="112"/>
    </location>
</feature>
<dbReference type="GO" id="GO:0016787">
    <property type="term" value="F:hydrolase activity"/>
    <property type="evidence" value="ECO:0007669"/>
    <property type="project" value="UniProtKB-KW"/>
</dbReference>
<keyword evidence="4" id="KW-0479">Metal-binding</keyword>
<dbReference type="PANTHER" id="PTHR41694">
    <property type="entry name" value="ENDOGENOUS RETROVIRUS GROUP K MEMBER POL PROTEIN"/>
    <property type="match status" value="1"/>
</dbReference>
<sequence>SEGNRRADQLVSTTTAFTAFSNARSSHQFFHQSAATLKHQYSISKEDARAIVAACPDCARLTPLQDGGVSPRGLRTRQLWQTDVTEFPSFGRLRFLHVSVDTHSAAIWATAS</sequence>
<dbReference type="InterPro" id="IPR036397">
    <property type="entry name" value="RNaseH_sf"/>
</dbReference>
<dbReference type="GO" id="GO:0008270">
    <property type="term" value="F:zinc ion binding"/>
    <property type="evidence" value="ECO:0007669"/>
    <property type="project" value="UniProtKB-KW"/>
</dbReference>
<gene>
    <name evidence="12" type="primary">Ervk10</name>
    <name evidence="12" type="ORF">ALCTOR_R14749</name>
</gene>
<evidence type="ECO:0000256" key="5">
    <source>
        <dbReference type="ARBA" id="ARBA00022759"/>
    </source>
</evidence>
<reference evidence="12 13" key="1">
    <citation type="submission" date="2019-09" db="EMBL/GenBank/DDBJ databases">
        <title>Bird 10,000 Genomes (B10K) Project - Family phase.</title>
        <authorList>
            <person name="Zhang G."/>
        </authorList>
    </citation>
    <scope>NUCLEOTIDE SEQUENCE [LARGE SCALE GENOMIC DNA]</scope>
    <source>
        <strain evidence="12">OUT-0003</strain>
        <tissue evidence="12">Muscle</tissue>
    </source>
</reference>
<protein>
    <submittedName>
        <fullName evidence="12">POK10 protein</fullName>
    </submittedName>
</protein>
<evidence type="ECO:0000259" key="11">
    <source>
        <dbReference type="PROSITE" id="PS50876"/>
    </source>
</evidence>
<evidence type="ECO:0000256" key="8">
    <source>
        <dbReference type="ARBA" id="ARBA00022918"/>
    </source>
</evidence>
<proteinExistence type="predicted"/>
<keyword evidence="3" id="KW-0540">Nuclease</keyword>
<evidence type="ECO:0000256" key="10">
    <source>
        <dbReference type="PROSITE-ProRule" id="PRU00450"/>
    </source>
</evidence>
<keyword evidence="8" id="KW-0695">RNA-directed DNA polymerase</keyword>
<evidence type="ECO:0000313" key="13">
    <source>
        <dbReference type="Proteomes" id="UP000536033"/>
    </source>
</evidence>